<dbReference type="InterPro" id="IPR047246">
    <property type="entry name" value="ThrRS_anticodon"/>
</dbReference>
<dbReference type="FunFam" id="3.30.930.10:FF:000002">
    <property type="entry name" value="Threonine--tRNA ligase"/>
    <property type="match status" value="1"/>
</dbReference>
<reference evidence="16 17" key="1">
    <citation type="journal article" date="2021" name="Elife">
        <title>Chloroplast acquisition without the gene transfer in kleptoplastic sea slugs, Plakobranchus ocellatus.</title>
        <authorList>
            <person name="Maeda T."/>
            <person name="Takahashi S."/>
            <person name="Yoshida T."/>
            <person name="Shimamura S."/>
            <person name="Takaki Y."/>
            <person name="Nagai Y."/>
            <person name="Toyoda A."/>
            <person name="Suzuki Y."/>
            <person name="Arimoto A."/>
            <person name="Ishii H."/>
            <person name="Satoh N."/>
            <person name="Nishiyama T."/>
            <person name="Hasebe M."/>
            <person name="Maruyama T."/>
            <person name="Minagawa J."/>
            <person name="Obokata J."/>
            <person name="Shigenobu S."/>
        </authorList>
    </citation>
    <scope>NUCLEOTIDE SEQUENCE [LARGE SCALE GENOMIC DNA]</scope>
</reference>
<dbReference type="Pfam" id="PF03129">
    <property type="entry name" value="HGTP_anticodon"/>
    <property type="match status" value="1"/>
</dbReference>
<keyword evidence="6" id="KW-0479">Metal-binding</keyword>
<dbReference type="InterPro" id="IPR004154">
    <property type="entry name" value="Anticodon-bd"/>
</dbReference>
<evidence type="ECO:0000256" key="10">
    <source>
        <dbReference type="ARBA" id="ARBA00022884"/>
    </source>
</evidence>
<dbReference type="InterPro" id="IPR006195">
    <property type="entry name" value="aa-tRNA-synth_II"/>
</dbReference>
<dbReference type="Pfam" id="PF00587">
    <property type="entry name" value="tRNA-synt_2b"/>
    <property type="match status" value="1"/>
</dbReference>
<keyword evidence="7" id="KW-0547">Nucleotide-binding</keyword>
<dbReference type="SUPFAM" id="SSF55681">
    <property type="entry name" value="Class II aaRS and biotin synthetases"/>
    <property type="match status" value="1"/>
</dbReference>
<dbReference type="FunFam" id="3.30.980.10:FF:000005">
    <property type="entry name" value="Threonyl-tRNA synthetase, mitochondrial"/>
    <property type="match status" value="1"/>
</dbReference>
<dbReference type="InterPro" id="IPR012947">
    <property type="entry name" value="tRNA_SAD"/>
</dbReference>
<dbReference type="Gene3D" id="3.30.54.20">
    <property type="match status" value="1"/>
</dbReference>
<evidence type="ECO:0000256" key="12">
    <source>
        <dbReference type="ARBA" id="ARBA00023146"/>
    </source>
</evidence>
<evidence type="ECO:0000256" key="11">
    <source>
        <dbReference type="ARBA" id="ARBA00022917"/>
    </source>
</evidence>
<dbReference type="Gene3D" id="3.30.930.10">
    <property type="entry name" value="Bira Bifunctional Protein, Domain 2"/>
    <property type="match status" value="1"/>
</dbReference>
<dbReference type="PANTHER" id="PTHR11451:SF44">
    <property type="entry name" value="THREONINE--TRNA LIGASE, CHLOROPLASTIC_MITOCHONDRIAL 2"/>
    <property type="match status" value="1"/>
</dbReference>
<dbReference type="Pfam" id="PF07973">
    <property type="entry name" value="tRNA_SAD"/>
    <property type="match status" value="1"/>
</dbReference>
<dbReference type="InterPro" id="IPR002314">
    <property type="entry name" value="aa-tRNA-synt_IIb"/>
</dbReference>
<evidence type="ECO:0000256" key="7">
    <source>
        <dbReference type="ARBA" id="ARBA00022741"/>
    </source>
</evidence>
<name>A0AAV4FQG4_9GAST</name>
<dbReference type="Proteomes" id="UP000762676">
    <property type="component" value="Unassembled WGS sequence"/>
</dbReference>
<comment type="catalytic activity">
    <reaction evidence="14">
        <text>tRNA(Thr) + L-threonine + ATP = L-threonyl-tRNA(Thr) + AMP + diphosphate + H(+)</text>
        <dbReference type="Rhea" id="RHEA:24624"/>
        <dbReference type="Rhea" id="RHEA-COMP:9670"/>
        <dbReference type="Rhea" id="RHEA-COMP:9704"/>
        <dbReference type="ChEBI" id="CHEBI:15378"/>
        <dbReference type="ChEBI" id="CHEBI:30616"/>
        <dbReference type="ChEBI" id="CHEBI:33019"/>
        <dbReference type="ChEBI" id="CHEBI:57926"/>
        <dbReference type="ChEBI" id="CHEBI:78442"/>
        <dbReference type="ChEBI" id="CHEBI:78534"/>
        <dbReference type="ChEBI" id="CHEBI:456215"/>
        <dbReference type="EC" id="6.1.1.3"/>
    </reaction>
</comment>
<evidence type="ECO:0000313" key="16">
    <source>
        <dbReference type="EMBL" id="GFR75334.1"/>
    </source>
</evidence>
<evidence type="ECO:0000259" key="15">
    <source>
        <dbReference type="PROSITE" id="PS50862"/>
    </source>
</evidence>
<dbReference type="Gene3D" id="3.30.980.10">
    <property type="entry name" value="Threonyl-trna Synthetase, Chain A, domain 2"/>
    <property type="match status" value="1"/>
</dbReference>
<proteinExistence type="inferred from homology"/>
<accession>A0AAV4FQG4</accession>
<dbReference type="PANTHER" id="PTHR11451">
    <property type="entry name" value="THREONINE-TRNA LIGASE"/>
    <property type="match status" value="1"/>
</dbReference>
<comment type="similarity">
    <text evidence="1">Belongs to the class-II aminoacyl-tRNA synthetase family.</text>
</comment>
<dbReference type="HAMAP" id="MF_00184">
    <property type="entry name" value="Thr_tRNA_synth"/>
    <property type="match status" value="1"/>
</dbReference>
<keyword evidence="12" id="KW-0030">Aminoacyl-tRNA synthetase</keyword>
<sequence>MGKKAFWHSSSHVMAQVLLEIYPKIKLSIGPAIENGFYYDVDPNGHAISENDFPKIESRMLELARQNHNFKMRQVSKKDAIAFYKKEENPYKIELIRNLQDGDITFCNHSNFTDLCRGGHIPNTGLIKAVKILNIAGAYWRGDENSKQLTRVYGISFPKQKELKIYLQKVEEAKKYDHRRLGKEMELFTFSKKVGAGLPLWLPKGTQARERLENFLKKAQQEAGYEQVISPHIGEKGLYVTSGHYEKYGADSFQPIRTPNETEEFFLKPMNCPHHCEIYNSRPWSYRDLPKRYAEFGTVYRYEQSGELHGLTRVRGFTQDDAHIFCMPEQLEDEFTKVINLVLYVFKSLGFEDFTAQISLRDLEKKEKYIGSEENWEKAEKAILNVTKAKGLHCIIEYGEAAFYGPKLDFMVKDALERQWQLGTIQVDYNLPEQFELSYIGADNSPHRPVMIHRAPFGSMERFMALLLEHTKGKLPLWLTPNQCIIIPIGEKNKKYSKKVLKLLKKSEIRTQIDDRNETTGKKIREAEMQKFHFILVVGDKEEEAGTVSVRKHGGKDMGKMKIAEFVDLIEGNDSFRTELFLSS</sequence>
<dbReference type="InterPro" id="IPR002320">
    <property type="entry name" value="Thr-tRNA-ligase_IIa"/>
</dbReference>
<feature type="domain" description="Aminoacyl-transfer RNA synthetases class-II family profile" evidence="15">
    <location>
        <begin position="209"/>
        <end position="476"/>
    </location>
</feature>
<evidence type="ECO:0000313" key="17">
    <source>
        <dbReference type="Proteomes" id="UP000762676"/>
    </source>
</evidence>
<evidence type="ECO:0000256" key="3">
    <source>
        <dbReference type="ARBA" id="ARBA00022490"/>
    </source>
</evidence>
<keyword evidence="5 16" id="KW-0436">Ligase</keyword>
<dbReference type="PROSITE" id="PS50862">
    <property type="entry name" value="AA_TRNA_LIGASE_II"/>
    <property type="match status" value="1"/>
</dbReference>
<dbReference type="SUPFAM" id="SSF55186">
    <property type="entry name" value="ThrRS/AlaRS common domain"/>
    <property type="match status" value="1"/>
</dbReference>
<keyword evidence="8" id="KW-0862">Zinc</keyword>
<keyword evidence="11" id="KW-0648">Protein biosynthesis</keyword>
<dbReference type="InterPro" id="IPR036621">
    <property type="entry name" value="Anticodon-bd_dom_sf"/>
</dbReference>
<dbReference type="SMART" id="SM00863">
    <property type="entry name" value="tRNA_SAD"/>
    <property type="match status" value="1"/>
</dbReference>
<keyword evidence="3" id="KW-0963">Cytoplasm</keyword>
<dbReference type="FunFam" id="3.40.50.800:FF:000001">
    <property type="entry name" value="Threonine--tRNA ligase"/>
    <property type="match status" value="1"/>
</dbReference>
<dbReference type="GO" id="GO:0006435">
    <property type="term" value="P:threonyl-tRNA aminoacylation"/>
    <property type="evidence" value="ECO:0007669"/>
    <property type="project" value="InterPro"/>
</dbReference>
<dbReference type="InterPro" id="IPR018163">
    <property type="entry name" value="Thr/Ala-tRNA-synth_IIc_edit"/>
</dbReference>
<dbReference type="GO" id="GO:0005737">
    <property type="term" value="C:cytoplasm"/>
    <property type="evidence" value="ECO:0007669"/>
    <property type="project" value="InterPro"/>
</dbReference>
<keyword evidence="17" id="KW-1185">Reference proteome</keyword>
<dbReference type="AlphaFoldDB" id="A0AAV4FQG4"/>
<dbReference type="PRINTS" id="PR01047">
    <property type="entry name" value="TRNASYNTHTHR"/>
</dbReference>
<keyword evidence="9" id="KW-0067">ATP-binding</keyword>
<evidence type="ECO:0000256" key="4">
    <source>
        <dbReference type="ARBA" id="ARBA00022555"/>
    </source>
</evidence>
<evidence type="ECO:0000256" key="13">
    <source>
        <dbReference type="ARBA" id="ARBA00031900"/>
    </source>
</evidence>
<dbReference type="EMBL" id="BMAT01004542">
    <property type="protein sequence ID" value="GFR75334.1"/>
    <property type="molecule type" value="Genomic_DNA"/>
</dbReference>
<dbReference type="GO" id="GO:0000049">
    <property type="term" value="F:tRNA binding"/>
    <property type="evidence" value="ECO:0007669"/>
    <property type="project" value="UniProtKB-KW"/>
</dbReference>
<evidence type="ECO:0000256" key="5">
    <source>
        <dbReference type="ARBA" id="ARBA00022598"/>
    </source>
</evidence>
<dbReference type="Gene3D" id="3.40.50.800">
    <property type="entry name" value="Anticodon-binding domain"/>
    <property type="match status" value="1"/>
</dbReference>
<evidence type="ECO:0000256" key="6">
    <source>
        <dbReference type="ARBA" id="ARBA00022723"/>
    </source>
</evidence>
<dbReference type="EC" id="6.1.1.3" evidence="2"/>
<dbReference type="CDD" id="cd00771">
    <property type="entry name" value="ThrRS_core"/>
    <property type="match status" value="1"/>
</dbReference>
<dbReference type="CDD" id="cd00860">
    <property type="entry name" value="ThrRS_anticodon"/>
    <property type="match status" value="1"/>
</dbReference>
<dbReference type="GO" id="GO:0046872">
    <property type="term" value="F:metal ion binding"/>
    <property type="evidence" value="ECO:0007669"/>
    <property type="project" value="UniProtKB-KW"/>
</dbReference>
<dbReference type="GO" id="GO:0004829">
    <property type="term" value="F:threonine-tRNA ligase activity"/>
    <property type="evidence" value="ECO:0007669"/>
    <property type="project" value="UniProtKB-EC"/>
</dbReference>
<keyword evidence="10" id="KW-0694">RNA-binding</keyword>
<comment type="caution">
    <text evidence="16">The sequence shown here is derived from an EMBL/GenBank/DDBJ whole genome shotgun (WGS) entry which is preliminary data.</text>
</comment>
<dbReference type="InterPro" id="IPR045864">
    <property type="entry name" value="aa-tRNA-synth_II/BPL/LPL"/>
</dbReference>
<dbReference type="InterPro" id="IPR033728">
    <property type="entry name" value="ThrRS_core"/>
</dbReference>
<evidence type="ECO:0000256" key="1">
    <source>
        <dbReference type="ARBA" id="ARBA00008226"/>
    </source>
</evidence>
<dbReference type="SUPFAM" id="SSF52954">
    <property type="entry name" value="Class II aaRS ABD-related"/>
    <property type="match status" value="1"/>
</dbReference>
<evidence type="ECO:0000256" key="8">
    <source>
        <dbReference type="ARBA" id="ARBA00022833"/>
    </source>
</evidence>
<keyword evidence="4" id="KW-0820">tRNA-binding</keyword>
<evidence type="ECO:0000256" key="9">
    <source>
        <dbReference type="ARBA" id="ARBA00022840"/>
    </source>
</evidence>
<dbReference type="NCBIfam" id="TIGR00418">
    <property type="entry name" value="thrS"/>
    <property type="match status" value="1"/>
</dbReference>
<organism evidence="16 17">
    <name type="scientific">Elysia marginata</name>
    <dbReference type="NCBI Taxonomy" id="1093978"/>
    <lineage>
        <taxon>Eukaryota</taxon>
        <taxon>Metazoa</taxon>
        <taxon>Spiralia</taxon>
        <taxon>Lophotrochozoa</taxon>
        <taxon>Mollusca</taxon>
        <taxon>Gastropoda</taxon>
        <taxon>Heterobranchia</taxon>
        <taxon>Euthyneura</taxon>
        <taxon>Panpulmonata</taxon>
        <taxon>Sacoglossa</taxon>
        <taxon>Placobranchoidea</taxon>
        <taxon>Plakobranchidae</taxon>
        <taxon>Elysia</taxon>
    </lineage>
</organism>
<evidence type="ECO:0000256" key="14">
    <source>
        <dbReference type="ARBA" id="ARBA00049515"/>
    </source>
</evidence>
<dbReference type="GO" id="GO:0005524">
    <property type="term" value="F:ATP binding"/>
    <property type="evidence" value="ECO:0007669"/>
    <property type="project" value="UniProtKB-KW"/>
</dbReference>
<gene>
    <name evidence="16" type="ORF">ElyMa_002185300</name>
</gene>
<evidence type="ECO:0000256" key="2">
    <source>
        <dbReference type="ARBA" id="ARBA00013163"/>
    </source>
</evidence>
<protein>
    <recommendedName>
        <fullName evidence="2">threonine--tRNA ligase</fullName>
        <ecNumber evidence="2">6.1.1.3</ecNumber>
    </recommendedName>
    <alternativeName>
        <fullName evidence="13">Threonyl-tRNA synthetase</fullName>
    </alternativeName>
</protein>